<evidence type="ECO:0000313" key="4">
    <source>
        <dbReference type="Ensembl" id="ENSLLEP00000001720.1"/>
    </source>
</evidence>
<keyword evidence="1" id="KW-0732">Signal</keyword>
<evidence type="ECO:0000256" key="1">
    <source>
        <dbReference type="ARBA" id="ARBA00022729"/>
    </source>
</evidence>
<dbReference type="AlphaFoldDB" id="A0A8C5LKS1"/>
<protein>
    <recommendedName>
        <fullName evidence="3">ZP domain-containing protein</fullName>
    </recommendedName>
</protein>
<accession>A0A8C5LKS1</accession>
<evidence type="ECO:0000256" key="2">
    <source>
        <dbReference type="ARBA" id="ARBA00023157"/>
    </source>
</evidence>
<dbReference type="Pfam" id="PF00100">
    <property type="entry name" value="Zona_pellucida"/>
    <property type="match status" value="1"/>
</dbReference>
<evidence type="ECO:0000313" key="5">
    <source>
        <dbReference type="Proteomes" id="UP000694569"/>
    </source>
</evidence>
<reference evidence="4" key="2">
    <citation type="submission" date="2025-09" db="UniProtKB">
        <authorList>
            <consortium name="Ensembl"/>
        </authorList>
    </citation>
    <scope>IDENTIFICATION</scope>
</reference>
<proteinExistence type="predicted"/>
<keyword evidence="5" id="KW-1185">Reference proteome</keyword>
<dbReference type="Ensembl" id="ENSLLET00000001802.1">
    <property type="protein sequence ID" value="ENSLLEP00000001720.1"/>
    <property type="gene ID" value="ENSLLEG00000001122.1"/>
</dbReference>
<keyword evidence="2" id="KW-1015">Disulfide bond</keyword>
<dbReference type="PANTHER" id="PTHR14002">
    <property type="entry name" value="ENDOGLIN/TGF-BETA RECEPTOR TYPE III"/>
    <property type="match status" value="1"/>
</dbReference>
<dbReference type="InterPro" id="IPR001507">
    <property type="entry name" value="ZP_dom"/>
</dbReference>
<dbReference type="InterPro" id="IPR055355">
    <property type="entry name" value="ZP-C"/>
</dbReference>
<evidence type="ECO:0000259" key="3">
    <source>
        <dbReference type="PROSITE" id="PS51034"/>
    </source>
</evidence>
<organism evidence="4 5">
    <name type="scientific">Leptobrachium leishanense</name>
    <name type="common">Leishan spiny toad</name>
    <dbReference type="NCBI Taxonomy" id="445787"/>
    <lineage>
        <taxon>Eukaryota</taxon>
        <taxon>Metazoa</taxon>
        <taxon>Chordata</taxon>
        <taxon>Craniata</taxon>
        <taxon>Vertebrata</taxon>
        <taxon>Euteleostomi</taxon>
        <taxon>Amphibia</taxon>
        <taxon>Batrachia</taxon>
        <taxon>Anura</taxon>
        <taxon>Pelobatoidea</taxon>
        <taxon>Megophryidae</taxon>
        <taxon>Leptobrachium</taxon>
    </lineage>
</organism>
<sequence>MSVALHTALKPVMGTHAIIVPGANGEFTVTMMAWEDGAFTIPLTDNSVVTVEDTIYISIIVPDVVADSFSVNVIRIYASATPGSSAIQYDLLTDGCPAEGLSHGLMGVTQNGNSFEALFAMKVFKISGSELVYLSADVSICNGTCEKDCSVRSFAPKSGTTDIATVSMALFAEKTAQYSSSTFDRFSLPFTMGSLLLSLLFVKLV</sequence>
<dbReference type="Gene3D" id="2.60.40.4100">
    <property type="entry name" value="Zona pellucida, ZP-C domain"/>
    <property type="match status" value="1"/>
</dbReference>
<dbReference type="InterPro" id="IPR042235">
    <property type="entry name" value="ZP-C_dom"/>
</dbReference>
<dbReference type="PROSITE" id="PS51034">
    <property type="entry name" value="ZP_2"/>
    <property type="match status" value="1"/>
</dbReference>
<reference evidence="4" key="1">
    <citation type="submission" date="2025-08" db="UniProtKB">
        <authorList>
            <consortium name="Ensembl"/>
        </authorList>
    </citation>
    <scope>IDENTIFICATION</scope>
</reference>
<dbReference type="OrthoDB" id="10063988at2759"/>
<dbReference type="Proteomes" id="UP000694569">
    <property type="component" value="Unplaced"/>
</dbReference>
<feature type="domain" description="ZP" evidence="3">
    <location>
        <begin position="1"/>
        <end position="156"/>
    </location>
</feature>
<name>A0A8C5LKS1_9ANUR</name>
<dbReference type="PANTHER" id="PTHR14002:SF51">
    <property type="entry name" value="THYROID HORMONE DOWN-REGULATED PROTEIN (GENE 17)"/>
    <property type="match status" value="1"/>
</dbReference>